<evidence type="ECO:0000256" key="1">
    <source>
        <dbReference type="SAM" id="MobiDB-lite"/>
    </source>
</evidence>
<dbReference type="AlphaFoldDB" id="A0A2H0BUP4"/>
<feature type="region of interest" description="Disordered" evidence="1">
    <location>
        <begin position="34"/>
        <end position="53"/>
    </location>
</feature>
<dbReference type="EMBL" id="PCSZ01000033">
    <property type="protein sequence ID" value="PIP60770.1"/>
    <property type="molecule type" value="Genomic_DNA"/>
</dbReference>
<protein>
    <submittedName>
        <fullName evidence="2">Uncharacterized protein</fullName>
    </submittedName>
</protein>
<sequence length="132" mass="14036">MKNLVRLGWGSGPTYAVYSDATSQAAYGHRDEALTDSGIQNSGSADVKGNGEITRLKDPRSKTVLTVNTNYAIETILPGDTVKVLNVPSGTSSLLSGQVLRIQRVEYDGSLAVLHLADQVDVFGNEIIESLG</sequence>
<comment type="caution">
    <text evidence="2">The sequence shown here is derived from an EMBL/GenBank/DDBJ whole genome shotgun (WGS) entry which is preliminary data.</text>
</comment>
<name>A0A2H0BUP4_9BACT</name>
<evidence type="ECO:0000313" key="3">
    <source>
        <dbReference type="Proteomes" id="UP000231581"/>
    </source>
</evidence>
<evidence type="ECO:0000313" key="2">
    <source>
        <dbReference type="EMBL" id="PIP60770.1"/>
    </source>
</evidence>
<accession>A0A2H0BUP4</accession>
<dbReference type="Proteomes" id="UP000231581">
    <property type="component" value="Unassembled WGS sequence"/>
</dbReference>
<organism evidence="2 3">
    <name type="scientific">Candidatus Uhrbacteria bacterium CG22_combo_CG10-13_8_21_14_all_47_17</name>
    <dbReference type="NCBI Taxonomy" id="1975041"/>
    <lineage>
        <taxon>Bacteria</taxon>
        <taxon>Candidatus Uhriibacteriota</taxon>
    </lineage>
</organism>
<gene>
    <name evidence="2" type="ORF">COX00_01490</name>
</gene>
<reference evidence="2 3" key="1">
    <citation type="submission" date="2017-09" db="EMBL/GenBank/DDBJ databases">
        <title>Depth-based differentiation of microbial function through sediment-hosted aquifers and enrichment of novel symbionts in the deep terrestrial subsurface.</title>
        <authorList>
            <person name="Probst A.J."/>
            <person name="Ladd B."/>
            <person name="Jarett J.K."/>
            <person name="Geller-Mcgrath D.E."/>
            <person name="Sieber C.M."/>
            <person name="Emerson J.B."/>
            <person name="Anantharaman K."/>
            <person name="Thomas B.C."/>
            <person name="Malmstrom R."/>
            <person name="Stieglmeier M."/>
            <person name="Klingl A."/>
            <person name="Woyke T."/>
            <person name="Ryan C.M."/>
            <person name="Banfield J.F."/>
        </authorList>
    </citation>
    <scope>NUCLEOTIDE SEQUENCE [LARGE SCALE GENOMIC DNA]</scope>
    <source>
        <strain evidence="2">CG22_combo_CG10-13_8_21_14_all_47_17</strain>
    </source>
</reference>
<proteinExistence type="predicted"/>